<feature type="region of interest" description="Disordered" evidence="1">
    <location>
        <begin position="148"/>
        <end position="170"/>
    </location>
</feature>
<gene>
    <name evidence="2" type="ORF">FHS88_003652</name>
</gene>
<sequence>MSLEVPGTVRIAVGVVVERRPGVTPWAEHVWQPREVLEDCPDVPPWTVLREEGGRTLFLAGQAEVALHPTDTDNYIHNLQQEPPRVWVVLRPTEAAPGYALQTVTVDAGEAQLYAESGSDLLEALPMPPRLRLVVERFVAEHHRVREFHKRKRDRADTDALGRRSRVEEA</sequence>
<reference evidence="2 3" key="1">
    <citation type="submission" date="2020-08" db="EMBL/GenBank/DDBJ databases">
        <title>Genomic Encyclopedia of Type Strains, Phase IV (KMG-IV): sequencing the most valuable type-strain genomes for metagenomic binning, comparative biology and taxonomic classification.</title>
        <authorList>
            <person name="Goeker M."/>
        </authorList>
    </citation>
    <scope>NUCLEOTIDE SEQUENCE [LARGE SCALE GENOMIC DNA]</scope>
    <source>
        <strain evidence="2 3">DSM 25895</strain>
    </source>
</reference>
<organism evidence="2 3">
    <name type="scientific">Neoroseomonas alkaliterrae</name>
    <dbReference type="NCBI Taxonomy" id="1452450"/>
    <lineage>
        <taxon>Bacteria</taxon>
        <taxon>Pseudomonadati</taxon>
        <taxon>Pseudomonadota</taxon>
        <taxon>Alphaproteobacteria</taxon>
        <taxon>Acetobacterales</taxon>
        <taxon>Acetobacteraceae</taxon>
        <taxon>Neoroseomonas</taxon>
    </lineage>
</organism>
<feature type="compositionally biased region" description="Basic and acidic residues" evidence="1">
    <location>
        <begin position="154"/>
        <end position="170"/>
    </location>
</feature>
<protein>
    <recommendedName>
        <fullName evidence="4">DUF3305 domain-containing protein</fullName>
    </recommendedName>
</protein>
<dbReference type="Pfam" id="PF11749">
    <property type="entry name" value="DUF3305"/>
    <property type="match status" value="1"/>
</dbReference>
<dbReference type="AlphaFoldDB" id="A0A840XSH3"/>
<accession>A0A840XSH3</accession>
<dbReference type="InterPro" id="IPR021736">
    <property type="entry name" value="DUF3305"/>
</dbReference>
<keyword evidence="3" id="KW-1185">Reference proteome</keyword>
<comment type="caution">
    <text evidence="2">The sequence shown here is derived from an EMBL/GenBank/DDBJ whole genome shotgun (WGS) entry which is preliminary data.</text>
</comment>
<dbReference type="RefSeq" id="WP_184486883.1">
    <property type="nucleotide sequence ID" value="NZ_JAAEDJ010000066.1"/>
</dbReference>
<proteinExistence type="predicted"/>
<evidence type="ECO:0000313" key="2">
    <source>
        <dbReference type="EMBL" id="MBB5691495.1"/>
    </source>
</evidence>
<evidence type="ECO:0008006" key="4">
    <source>
        <dbReference type="Google" id="ProtNLM"/>
    </source>
</evidence>
<dbReference type="EMBL" id="JACIJE010000013">
    <property type="protein sequence ID" value="MBB5691495.1"/>
    <property type="molecule type" value="Genomic_DNA"/>
</dbReference>
<evidence type="ECO:0000313" key="3">
    <source>
        <dbReference type="Proteomes" id="UP000562254"/>
    </source>
</evidence>
<name>A0A840XSH3_9PROT</name>
<dbReference type="Proteomes" id="UP000562254">
    <property type="component" value="Unassembled WGS sequence"/>
</dbReference>
<evidence type="ECO:0000256" key="1">
    <source>
        <dbReference type="SAM" id="MobiDB-lite"/>
    </source>
</evidence>